<reference evidence="2" key="1">
    <citation type="journal article" date="2022" name="Mol. Ecol. Resour.">
        <title>The genomes of chicory, endive, great burdock and yacon provide insights into Asteraceae palaeo-polyploidization history and plant inulin production.</title>
        <authorList>
            <person name="Fan W."/>
            <person name="Wang S."/>
            <person name="Wang H."/>
            <person name="Wang A."/>
            <person name="Jiang F."/>
            <person name="Liu H."/>
            <person name="Zhao H."/>
            <person name="Xu D."/>
            <person name="Zhang Y."/>
        </authorList>
    </citation>
    <scope>NUCLEOTIDE SEQUENCE [LARGE SCALE GENOMIC DNA]</scope>
    <source>
        <strain evidence="2">cv. Punajuju</strain>
    </source>
</reference>
<dbReference type="EMBL" id="CM042014">
    <property type="protein sequence ID" value="KAI3721164.1"/>
    <property type="molecule type" value="Genomic_DNA"/>
</dbReference>
<evidence type="ECO:0000313" key="2">
    <source>
        <dbReference type="Proteomes" id="UP001055811"/>
    </source>
</evidence>
<proteinExistence type="predicted"/>
<evidence type="ECO:0000313" key="1">
    <source>
        <dbReference type="EMBL" id="KAI3721164.1"/>
    </source>
</evidence>
<sequence>MADSTTNVFQIKPFDNCDGCNLKVKLAVRKFDGVNLEATDPENGIFTISTNEHPEAIRAALQRKFSKKTIILLPKKKPRNSSVHQSRSCVASREGSVDFKGMTGMLMTLPQAERIQSLECRQDVLRVKYYERQSVISTAVAHIEEDMSGFVPPPRATKPSAPPVPLTTEDYAYGYPVSGSYARSTTPEDDDYPDCRCTIM</sequence>
<gene>
    <name evidence="1" type="ORF">L2E82_32169</name>
</gene>
<name>A0ACB9BGU7_CICIN</name>
<dbReference type="Proteomes" id="UP001055811">
    <property type="component" value="Linkage Group LG06"/>
</dbReference>
<accession>A0ACB9BGU7</accession>
<organism evidence="1 2">
    <name type="scientific">Cichorium intybus</name>
    <name type="common">Chicory</name>
    <dbReference type="NCBI Taxonomy" id="13427"/>
    <lineage>
        <taxon>Eukaryota</taxon>
        <taxon>Viridiplantae</taxon>
        <taxon>Streptophyta</taxon>
        <taxon>Embryophyta</taxon>
        <taxon>Tracheophyta</taxon>
        <taxon>Spermatophyta</taxon>
        <taxon>Magnoliopsida</taxon>
        <taxon>eudicotyledons</taxon>
        <taxon>Gunneridae</taxon>
        <taxon>Pentapetalae</taxon>
        <taxon>asterids</taxon>
        <taxon>campanulids</taxon>
        <taxon>Asterales</taxon>
        <taxon>Asteraceae</taxon>
        <taxon>Cichorioideae</taxon>
        <taxon>Cichorieae</taxon>
        <taxon>Cichoriinae</taxon>
        <taxon>Cichorium</taxon>
    </lineage>
</organism>
<protein>
    <submittedName>
        <fullName evidence="1">Uncharacterized protein</fullName>
    </submittedName>
</protein>
<reference evidence="1 2" key="2">
    <citation type="journal article" date="2022" name="Mol. Ecol. Resour.">
        <title>The genomes of chicory, endive, great burdock and yacon provide insights into Asteraceae paleo-polyploidization history and plant inulin production.</title>
        <authorList>
            <person name="Fan W."/>
            <person name="Wang S."/>
            <person name="Wang H."/>
            <person name="Wang A."/>
            <person name="Jiang F."/>
            <person name="Liu H."/>
            <person name="Zhao H."/>
            <person name="Xu D."/>
            <person name="Zhang Y."/>
        </authorList>
    </citation>
    <scope>NUCLEOTIDE SEQUENCE [LARGE SCALE GENOMIC DNA]</scope>
    <source>
        <strain evidence="2">cv. Punajuju</strain>
        <tissue evidence="1">Leaves</tissue>
    </source>
</reference>
<comment type="caution">
    <text evidence="1">The sequence shown here is derived from an EMBL/GenBank/DDBJ whole genome shotgun (WGS) entry which is preliminary data.</text>
</comment>
<keyword evidence="2" id="KW-1185">Reference proteome</keyword>